<feature type="domain" description="Methyltransferase" evidence="3">
    <location>
        <begin position="56"/>
        <end position="147"/>
    </location>
</feature>
<dbReference type="SUPFAM" id="SSF53335">
    <property type="entry name" value="S-adenosyl-L-methionine-dependent methyltransferases"/>
    <property type="match status" value="1"/>
</dbReference>
<sequence length="236" mass="25914">MPTSVSDRTGYWDRYAEGRSDHQASREEALKGAFGWTQYPGHGPGDEILGHPATTLELGCGRGDAVAALAARGVAATGLDLSPVHYARARERWRDLPCAQFVHGDAMDYLTQTDKEWDAVYSIWGAVWFTDPGELLPRVHDRLAPGGRLVFAHAPAVPGAYGVQGMYGGGFTGRQVWIYRWAYEPDTWSSILADHGFTDIHARVEPAPEPGLLGTLIVQSRKSRPHRMDDLTSSKV</sequence>
<dbReference type="InterPro" id="IPR041698">
    <property type="entry name" value="Methyltransf_25"/>
</dbReference>
<keyword evidence="1" id="KW-0489">Methyltransferase</keyword>
<gene>
    <name evidence="4" type="ORF">GCM10022254_36190</name>
</gene>
<dbReference type="Pfam" id="PF13649">
    <property type="entry name" value="Methyltransf_25"/>
    <property type="match status" value="1"/>
</dbReference>
<proteinExistence type="predicted"/>
<organism evidence="4 5">
    <name type="scientific">Actinomadura meridiana</name>
    <dbReference type="NCBI Taxonomy" id="559626"/>
    <lineage>
        <taxon>Bacteria</taxon>
        <taxon>Bacillati</taxon>
        <taxon>Actinomycetota</taxon>
        <taxon>Actinomycetes</taxon>
        <taxon>Streptosporangiales</taxon>
        <taxon>Thermomonosporaceae</taxon>
        <taxon>Actinomadura</taxon>
    </lineage>
</organism>
<evidence type="ECO:0000313" key="4">
    <source>
        <dbReference type="EMBL" id="GAA4233536.1"/>
    </source>
</evidence>
<comment type="caution">
    <text evidence="4">The sequence shown here is derived from an EMBL/GenBank/DDBJ whole genome shotgun (WGS) entry which is preliminary data.</text>
</comment>
<evidence type="ECO:0000259" key="3">
    <source>
        <dbReference type="Pfam" id="PF13649"/>
    </source>
</evidence>
<protein>
    <recommendedName>
        <fullName evidence="3">Methyltransferase domain-containing protein</fullName>
    </recommendedName>
</protein>
<keyword evidence="2" id="KW-0808">Transferase</keyword>
<evidence type="ECO:0000313" key="5">
    <source>
        <dbReference type="Proteomes" id="UP001501710"/>
    </source>
</evidence>
<dbReference type="Proteomes" id="UP001501710">
    <property type="component" value="Unassembled WGS sequence"/>
</dbReference>
<keyword evidence="5" id="KW-1185">Reference proteome</keyword>
<dbReference type="RefSeq" id="WP_344898020.1">
    <property type="nucleotide sequence ID" value="NZ_BAABAS010000007.1"/>
</dbReference>
<evidence type="ECO:0000256" key="1">
    <source>
        <dbReference type="ARBA" id="ARBA00022603"/>
    </source>
</evidence>
<reference evidence="5" key="1">
    <citation type="journal article" date="2019" name="Int. J. Syst. Evol. Microbiol.">
        <title>The Global Catalogue of Microorganisms (GCM) 10K type strain sequencing project: providing services to taxonomists for standard genome sequencing and annotation.</title>
        <authorList>
            <consortium name="The Broad Institute Genomics Platform"/>
            <consortium name="The Broad Institute Genome Sequencing Center for Infectious Disease"/>
            <person name="Wu L."/>
            <person name="Ma J."/>
        </authorList>
    </citation>
    <scope>NUCLEOTIDE SEQUENCE [LARGE SCALE GENOMIC DNA]</scope>
    <source>
        <strain evidence="5">JCM 17440</strain>
    </source>
</reference>
<evidence type="ECO:0000256" key="2">
    <source>
        <dbReference type="ARBA" id="ARBA00022679"/>
    </source>
</evidence>
<dbReference type="PANTHER" id="PTHR43861:SF1">
    <property type="entry name" value="TRANS-ACONITATE 2-METHYLTRANSFERASE"/>
    <property type="match status" value="1"/>
</dbReference>
<name>A0ABP8C4U9_9ACTN</name>
<dbReference type="CDD" id="cd02440">
    <property type="entry name" value="AdoMet_MTases"/>
    <property type="match status" value="1"/>
</dbReference>
<dbReference type="EMBL" id="BAABAS010000007">
    <property type="protein sequence ID" value="GAA4233536.1"/>
    <property type="molecule type" value="Genomic_DNA"/>
</dbReference>
<dbReference type="InterPro" id="IPR029063">
    <property type="entry name" value="SAM-dependent_MTases_sf"/>
</dbReference>
<accession>A0ABP8C4U9</accession>
<dbReference type="PANTHER" id="PTHR43861">
    <property type="entry name" value="TRANS-ACONITATE 2-METHYLTRANSFERASE-RELATED"/>
    <property type="match status" value="1"/>
</dbReference>
<dbReference type="Gene3D" id="3.40.50.150">
    <property type="entry name" value="Vaccinia Virus protein VP39"/>
    <property type="match status" value="1"/>
</dbReference>